<protein>
    <recommendedName>
        <fullName evidence="2">VTT domain-containing protein</fullName>
    </recommendedName>
</protein>
<sequence>MTAAQYRRTQCKRSRHKAEYKLLFVVVVLSIVACIIQQSGFAELVTHFDRLREAIRQSGTFGYTLYILLFIVATLFLIPGSILVIAGGVIFGPLAGTLLSLLAATFASSLSFLFARWLGRELLIKYVGQTAIFQTIEHGIARSGSDFLILTRLIPLFPYNIQNYAYGLTAIPFWTFTFISALTTLPGIFIYTLLASELIRDGITSLFMLKLTLAGLALFALIQAAKRYARYRRIATPRLLSNDEK</sequence>
<dbReference type="PANTHER" id="PTHR46826:SF1">
    <property type="entry name" value="TVP38_TMEM64 FAMILY MEMBRANE PROTEIN YDJX"/>
    <property type="match status" value="1"/>
</dbReference>
<name>A0A285B2P0_9ENTR</name>
<evidence type="ECO:0000313" key="4">
    <source>
        <dbReference type="Proteomes" id="UP000220639"/>
    </source>
</evidence>
<gene>
    <name evidence="3" type="primary">ydjX</name>
    <name evidence="3" type="ORF">KOSB73_240309</name>
</gene>
<feature type="transmembrane region" description="Helical" evidence="1">
    <location>
        <begin position="206"/>
        <end position="225"/>
    </location>
</feature>
<dbReference type="EMBL" id="FZTC01000017">
    <property type="protein sequence ID" value="SNU35142.1"/>
    <property type="molecule type" value="Genomic_DNA"/>
</dbReference>
<feature type="transmembrane region" description="Helical" evidence="1">
    <location>
        <begin position="98"/>
        <end position="119"/>
    </location>
</feature>
<dbReference type="PROSITE" id="PS51257">
    <property type="entry name" value="PROKAR_LIPOPROTEIN"/>
    <property type="match status" value="1"/>
</dbReference>
<evidence type="ECO:0000256" key="1">
    <source>
        <dbReference type="SAM" id="Phobius"/>
    </source>
</evidence>
<feature type="transmembrane region" description="Helical" evidence="1">
    <location>
        <begin position="171"/>
        <end position="194"/>
    </location>
</feature>
<dbReference type="Proteomes" id="UP000220639">
    <property type="component" value="Unassembled WGS sequence"/>
</dbReference>
<dbReference type="AlphaFoldDB" id="A0A285B2P0"/>
<dbReference type="InterPro" id="IPR053240">
    <property type="entry name" value="VTT_domain"/>
</dbReference>
<evidence type="ECO:0000313" key="3">
    <source>
        <dbReference type="EMBL" id="SNU35142.1"/>
    </source>
</evidence>
<keyword evidence="1" id="KW-0472">Membrane</keyword>
<dbReference type="InterPro" id="IPR032816">
    <property type="entry name" value="VTT_dom"/>
</dbReference>
<feature type="transmembrane region" description="Helical" evidence="1">
    <location>
        <begin position="20"/>
        <end position="41"/>
    </location>
</feature>
<feature type="domain" description="VTT" evidence="2">
    <location>
        <begin position="78"/>
        <end position="194"/>
    </location>
</feature>
<dbReference type="GO" id="GO:0005886">
    <property type="term" value="C:plasma membrane"/>
    <property type="evidence" value="ECO:0007669"/>
    <property type="project" value="UniProtKB-ARBA"/>
</dbReference>
<proteinExistence type="predicted"/>
<dbReference type="Pfam" id="PF09335">
    <property type="entry name" value="VTT_dom"/>
    <property type="match status" value="1"/>
</dbReference>
<keyword evidence="1" id="KW-1133">Transmembrane helix</keyword>
<accession>A0A285B2P0</accession>
<organism evidence="3 4">
    <name type="scientific">Klebsiella grimontii</name>
    <dbReference type="NCBI Taxonomy" id="2058152"/>
    <lineage>
        <taxon>Bacteria</taxon>
        <taxon>Pseudomonadati</taxon>
        <taxon>Pseudomonadota</taxon>
        <taxon>Gammaproteobacteria</taxon>
        <taxon>Enterobacterales</taxon>
        <taxon>Enterobacteriaceae</taxon>
        <taxon>Klebsiella/Raoultella group</taxon>
        <taxon>Klebsiella</taxon>
    </lineage>
</organism>
<feature type="transmembrane region" description="Helical" evidence="1">
    <location>
        <begin position="61"/>
        <end position="91"/>
    </location>
</feature>
<evidence type="ECO:0000259" key="2">
    <source>
        <dbReference type="Pfam" id="PF09335"/>
    </source>
</evidence>
<dbReference type="PANTHER" id="PTHR46826">
    <property type="match status" value="1"/>
</dbReference>
<keyword evidence="1" id="KW-0812">Transmembrane</keyword>
<reference evidence="4" key="1">
    <citation type="submission" date="2017-08" db="EMBL/GenBank/DDBJ databases">
        <authorList>
            <person name="Brisse S."/>
        </authorList>
    </citation>
    <scope>NUCLEOTIDE SEQUENCE [LARGE SCALE GENOMIC DNA]</scope>
    <source>
        <strain evidence="4">06D021</strain>
    </source>
</reference>